<dbReference type="Pfam" id="PF20431">
    <property type="entry name" value="E_motif"/>
    <property type="match status" value="1"/>
</dbReference>
<evidence type="ECO:0000259" key="4">
    <source>
        <dbReference type="Pfam" id="PF14432"/>
    </source>
</evidence>
<accession>A0AAD4S689</accession>
<keyword evidence="1" id="KW-0677">Repeat</keyword>
<dbReference type="Proteomes" id="UP001202328">
    <property type="component" value="Unassembled WGS sequence"/>
</dbReference>
<dbReference type="GO" id="GO:0003723">
    <property type="term" value="F:RNA binding"/>
    <property type="evidence" value="ECO:0007669"/>
    <property type="project" value="InterPro"/>
</dbReference>
<dbReference type="PROSITE" id="PS51375">
    <property type="entry name" value="PPR"/>
    <property type="match status" value="3"/>
</dbReference>
<dbReference type="InterPro" id="IPR046960">
    <property type="entry name" value="PPR_At4g14850-like_plant"/>
</dbReference>
<dbReference type="Gene3D" id="1.25.40.10">
    <property type="entry name" value="Tetratricopeptide repeat domain"/>
    <property type="match status" value="3"/>
</dbReference>
<dbReference type="AlphaFoldDB" id="A0AAD4S689"/>
<dbReference type="GO" id="GO:0009451">
    <property type="term" value="P:RNA modification"/>
    <property type="evidence" value="ECO:0007669"/>
    <property type="project" value="InterPro"/>
</dbReference>
<feature type="domain" description="DYW" evidence="4">
    <location>
        <begin position="475"/>
        <end position="560"/>
    </location>
</feature>
<dbReference type="Pfam" id="PF14432">
    <property type="entry name" value="DYW_deaminase"/>
    <property type="match status" value="1"/>
</dbReference>
<proteinExistence type="inferred from homology"/>
<evidence type="ECO:0000313" key="6">
    <source>
        <dbReference type="Proteomes" id="UP001202328"/>
    </source>
</evidence>
<comment type="similarity">
    <text evidence="2">Belongs to the PPR family. PCMP-E subfamily.</text>
</comment>
<reference evidence="5" key="1">
    <citation type="submission" date="2022-04" db="EMBL/GenBank/DDBJ databases">
        <title>A functionally conserved STORR gene fusion in Papaver species that diverged 16.8 million years ago.</title>
        <authorList>
            <person name="Catania T."/>
        </authorList>
    </citation>
    <scope>NUCLEOTIDE SEQUENCE</scope>
    <source>
        <strain evidence="5">S-188037</strain>
    </source>
</reference>
<protein>
    <recommendedName>
        <fullName evidence="4">DYW domain-containing protein</fullName>
    </recommendedName>
</protein>
<dbReference type="FunFam" id="1.25.40.10:FF:000196">
    <property type="entry name" value="Pentatricopeptide repeat-containing protein At4g14850"/>
    <property type="match status" value="2"/>
</dbReference>
<name>A0AAD4S689_9MAGN</name>
<dbReference type="InterPro" id="IPR046848">
    <property type="entry name" value="E_motif"/>
</dbReference>
<dbReference type="Pfam" id="PF13041">
    <property type="entry name" value="PPR_2"/>
    <property type="match status" value="1"/>
</dbReference>
<dbReference type="Pfam" id="PF01535">
    <property type="entry name" value="PPR"/>
    <property type="match status" value="5"/>
</dbReference>
<dbReference type="InterPro" id="IPR032867">
    <property type="entry name" value="DYW_dom"/>
</dbReference>
<dbReference type="NCBIfam" id="TIGR00756">
    <property type="entry name" value="PPR"/>
    <property type="match status" value="5"/>
</dbReference>
<dbReference type="InterPro" id="IPR002885">
    <property type="entry name" value="PPR_rpt"/>
</dbReference>
<keyword evidence="6" id="KW-1185">Reference proteome</keyword>
<evidence type="ECO:0000256" key="2">
    <source>
        <dbReference type="ARBA" id="ARBA00061659"/>
    </source>
</evidence>
<dbReference type="PANTHER" id="PTHR47926">
    <property type="entry name" value="PENTATRICOPEPTIDE REPEAT-CONTAINING PROTEIN"/>
    <property type="match status" value="1"/>
</dbReference>
<feature type="repeat" description="PPR" evidence="3">
    <location>
        <begin position="116"/>
        <end position="150"/>
    </location>
</feature>
<dbReference type="EMBL" id="JAJJMB010014022">
    <property type="protein sequence ID" value="KAI3864101.1"/>
    <property type="molecule type" value="Genomic_DNA"/>
</dbReference>
<dbReference type="GO" id="GO:0008270">
    <property type="term" value="F:zinc ion binding"/>
    <property type="evidence" value="ECO:0007669"/>
    <property type="project" value="InterPro"/>
</dbReference>
<dbReference type="InterPro" id="IPR011990">
    <property type="entry name" value="TPR-like_helical_dom_sf"/>
</dbReference>
<organism evidence="5 6">
    <name type="scientific">Papaver atlanticum</name>
    <dbReference type="NCBI Taxonomy" id="357466"/>
    <lineage>
        <taxon>Eukaryota</taxon>
        <taxon>Viridiplantae</taxon>
        <taxon>Streptophyta</taxon>
        <taxon>Embryophyta</taxon>
        <taxon>Tracheophyta</taxon>
        <taxon>Spermatophyta</taxon>
        <taxon>Magnoliopsida</taxon>
        <taxon>Ranunculales</taxon>
        <taxon>Papaveraceae</taxon>
        <taxon>Papaveroideae</taxon>
        <taxon>Papaver</taxon>
    </lineage>
</organism>
<feature type="repeat" description="PPR" evidence="3">
    <location>
        <begin position="249"/>
        <end position="283"/>
    </location>
</feature>
<evidence type="ECO:0000256" key="3">
    <source>
        <dbReference type="PROSITE-ProRule" id="PRU00708"/>
    </source>
</evidence>
<gene>
    <name evidence="5" type="ORF">MKW98_031693</name>
</gene>
<sequence length="560" mass="63066">MSSHSIVLKSGFSNDTFVSNHLINSYIRLDETKDAHRVFNEMSDRNVVTWTSLMSGYINIGQPKSALQLFQQIPRNYIFPNPFTFATVINACSYLSDIETGRRTHSLIVVSGFHSNLVVCTSLINMYGKSNYVDESRRVFDSMVNRNVVSWTSMISVYTQNALGEDALFLFREFINSKSYVPNQFLLSSVINACASLAKLVTGKVTHCAVIRHGYDTNEVVGSSLIDMYTKCGLFDYSHKIFKRIRNPGLIPYTSMIVGAAKYGLGRFSLHLFEEMLKKGIRPNGVTFLGVLHACSHSGLVDTGLEYLNSMYEKHGISPDSKHYICAVDMLGRTGRLDEACQLAKFVPPDAEDIEILWGSLLSSSRTYGRLDIATEAGERLIEINQRLATAYVTMSNTSASVGDWENACRLRSEMNKSGISKEPGRSWVELRDKVYVFYAGNAKSCARGDKVVSLLKELEVRIKERGYVRGRKGLVFVDVEDEVEEMILGLHSEKLALGFGLLSIPKGATIRVIKNLRMCIDCHEFFKVISEIVERDFIVRDVNRFHHFRDGSCTCNDFW</sequence>
<evidence type="ECO:0000313" key="5">
    <source>
        <dbReference type="EMBL" id="KAI3864101.1"/>
    </source>
</evidence>
<dbReference type="FunFam" id="1.25.40.10:FF:000090">
    <property type="entry name" value="Pentatricopeptide repeat-containing protein, chloroplastic"/>
    <property type="match status" value="1"/>
</dbReference>
<comment type="caution">
    <text evidence="5">The sequence shown here is derived from an EMBL/GenBank/DDBJ whole genome shotgun (WGS) entry which is preliminary data.</text>
</comment>
<evidence type="ECO:0000256" key="1">
    <source>
        <dbReference type="ARBA" id="ARBA00022737"/>
    </source>
</evidence>
<feature type="repeat" description="PPR" evidence="3">
    <location>
        <begin position="46"/>
        <end position="80"/>
    </location>
</feature>
<dbReference type="PANTHER" id="PTHR47926:SF368">
    <property type="entry name" value="TETRATRICOPEPTIDE REPEAT-LIKE SUPERFAMILY PROTEIN"/>
    <property type="match status" value="1"/>
</dbReference>